<proteinExistence type="predicted"/>
<dbReference type="NCBIfam" id="NF009092">
    <property type="entry name" value="PRK12428.1"/>
    <property type="match status" value="1"/>
</dbReference>
<dbReference type="InterPro" id="IPR036291">
    <property type="entry name" value="NAD(P)-bd_dom_sf"/>
</dbReference>
<dbReference type="PRINTS" id="PR00081">
    <property type="entry name" value="GDHRDH"/>
</dbReference>
<dbReference type="Pfam" id="PF00106">
    <property type="entry name" value="adh_short"/>
    <property type="match status" value="1"/>
</dbReference>
<evidence type="ECO:0000313" key="1">
    <source>
        <dbReference type="EMBL" id="SUZ71795.1"/>
    </source>
</evidence>
<name>A0A381PXL4_9ZZZZ</name>
<dbReference type="InterPro" id="IPR002347">
    <property type="entry name" value="SDR_fam"/>
</dbReference>
<dbReference type="Pfam" id="PF13561">
    <property type="entry name" value="adh_short_C2"/>
    <property type="match status" value="1"/>
</dbReference>
<reference evidence="1" key="1">
    <citation type="submission" date="2018-05" db="EMBL/GenBank/DDBJ databases">
        <authorList>
            <person name="Lanie J.A."/>
            <person name="Ng W.-L."/>
            <person name="Kazmierczak K.M."/>
            <person name="Andrzejewski T.M."/>
            <person name="Davidsen T.M."/>
            <person name="Wayne K.J."/>
            <person name="Tettelin H."/>
            <person name="Glass J.I."/>
            <person name="Rusch D."/>
            <person name="Podicherti R."/>
            <person name="Tsui H.-C.T."/>
            <person name="Winkler M.E."/>
        </authorList>
    </citation>
    <scope>NUCLEOTIDE SEQUENCE</scope>
</reference>
<dbReference type="PANTHER" id="PTHR43975">
    <property type="entry name" value="ZGC:101858"/>
    <property type="match status" value="1"/>
</dbReference>
<dbReference type="SUPFAM" id="SSF51735">
    <property type="entry name" value="NAD(P)-binding Rossmann-fold domains"/>
    <property type="match status" value="1"/>
</dbReference>
<dbReference type="PANTHER" id="PTHR43975:SF2">
    <property type="entry name" value="EG:BACR7A4.14 PROTEIN-RELATED"/>
    <property type="match status" value="1"/>
</dbReference>
<gene>
    <name evidence="1" type="ORF">METZ01_LOCUS24649</name>
</gene>
<evidence type="ECO:0008006" key="2">
    <source>
        <dbReference type="Google" id="ProtNLM"/>
    </source>
</evidence>
<accession>A0A381PXL4</accession>
<sequence>MAHPLDYNGRTVVVTGAATGMGAETVALLDTLGADVHAVDIVDVAGPVASAHRVDIGDPASIDVVLADLPDRIHALVNCAGIPGGTRFDARTVMRVNFLGLRHLSEAIFDRIAPGGSITSVASLAGGGWTNHVAELSELMAADSFADGDTWLDGREELLGDGYSFSKECVQYWTMWRSTTAVKAGVRVNSICPGVTDTKILVDFREAMGEGAIQMATDAGIGRPATPDEMAPALLFLGSDRAASYVNGVNLIIDGGFMAAMTTGQVDFSRYDLGG</sequence>
<dbReference type="AlphaFoldDB" id="A0A381PXL4"/>
<protein>
    <recommendedName>
        <fullName evidence="2">3-alpha-hydroxysteroid dehydrogenase</fullName>
    </recommendedName>
</protein>
<dbReference type="EMBL" id="UINC01001133">
    <property type="protein sequence ID" value="SUZ71795.1"/>
    <property type="molecule type" value="Genomic_DNA"/>
</dbReference>
<organism evidence="1">
    <name type="scientific">marine metagenome</name>
    <dbReference type="NCBI Taxonomy" id="408172"/>
    <lineage>
        <taxon>unclassified sequences</taxon>
        <taxon>metagenomes</taxon>
        <taxon>ecological metagenomes</taxon>
    </lineage>
</organism>
<dbReference type="Gene3D" id="3.40.50.720">
    <property type="entry name" value="NAD(P)-binding Rossmann-like Domain"/>
    <property type="match status" value="1"/>
</dbReference>